<dbReference type="InterPro" id="IPR009387">
    <property type="entry name" value="HigB-2"/>
</dbReference>
<dbReference type="KEGG" id="mtw:CQW49_21660"/>
<dbReference type="Pfam" id="PF06296">
    <property type="entry name" value="RelE"/>
    <property type="match status" value="1"/>
</dbReference>
<proteinExistence type="predicted"/>
<sequence>MVDDEETARAFKTAWFSKAARKARIEDDELCEALREVMKGQADDLGGGVFKKRLNKNRHRSIILAKGGRYWIYEYLFAKKDRANVEDDELEDFRILAKSYATLTEKQVSQLLEDKDLTEICHGKEK</sequence>
<dbReference type="Proteomes" id="UP000230709">
    <property type="component" value="Plasmid pOB3b1"/>
</dbReference>
<keyword evidence="2" id="KW-1185">Reference proteome</keyword>
<dbReference type="AlphaFoldDB" id="A0A2D2D6J1"/>
<reference evidence="2" key="1">
    <citation type="submission" date="2017-10" db="EMBL/GenBank/DDBJ databases">
        <title>Completed PacBio SMRT sequence of Methylosinus trichosporium OB3b reveals presence of a third large plasmid.</title>
        <authorList>
            <person name="Charles T.C."/>
            <person name="Lynch M.D.J."/>
            <person name="Heil J.R."/>
            <person name="Cheng J."/>
        </authorList>
    </citation>
    <scope>NUCLEOTIDE SEQUENCE [LARGE SCALE GENOMIC DNA]</scope>
    <source>
        <strain evidence="2">OB3b</strain>
        <plasmid evidence="2">pob3b1</plasmid>
    </source>
</reference>
<dbReference type="PIRSF" id="PIRSF018634">
    <property type="entry name" value="UCP018634"/>
    <property type="match status" value="1"/>
</dbReference>
<dbReference type="STRING" id="595536.GCA_000178815_00174"/>
<dbReference type="RefSeq" id="WP_003615680.1">
    <property type="nucleotide sequence ID" value="NZ_ADVE02000002.1"/>
</dbReference>
<accession>A0A2D2D6J1</accession>
<dbReference type="EMBL" id="CP023738">
    <property type="protein sequence ID" value="ATQ70606.1"/>
    <property type="molecule type" value="Genomic_DNA"/>
</dbReference>
<protein>
    <submittedName>
        <fullName evidence="1">Type II toxin-antitoxin system RelE/ParE family toxin</fullName>
    </submittedName>
</protein>
<name>A0A2D2D6J1_METT3</name>
<organism evidence="1 2">
    <name type="scientific">Methylosinus trichosporium (strain ATCC 35070 / NCIMB 11131 / UNIQEM 75 / OB3b)</name>
    <dbReference type="NCBI Taxonomy" id="595536"/>
    <lineage>
        <taxon>Bacteria</taxon>
        <taxon>Pseudomonadati</taxon>
        <taxon>Pseudomonadota</taxon>
        <taxon>Alphaproteobacteria</taxon>
        <taxon>Hyphomicrobiales</taxon>
        <taxon>Methylocystaceae</taxon>
        <taxon>Methylosinus</taxon>
    </lineage>
</organism>
<evidence type="ECO:0000313" key="2">
    <source>
        <dbReference type="Proteomes" id="UP000230709"/>
    </source>
</evidence>
<evidence type="ECO:0000313" key="1">
    <source>
        <dbReference type="EMBL" id="ATQ70606.1"/>
    </source>
</evidence>
<keyword evidence="1" id="KW-0614">Plasmid</keyword>
<geneLocation type="plasmid" evidence="2">
    <name>pob3b1</name>
</geneLocation>
<gene>
    <name evidence="1" type="ORF">CQW49_21660</name>
</gene>